<evidence type="ECO:0000256" key="2">
    <source>
        <dbReference type="SAM" id="SignalP"/>
    </source>
</evidence>
<feature type="signal peptide" evidence="2">
    <location>
        <begin position="1"/>
        <end position="23"/>
    </location>
</feature>
<dbReference type="Proteomes" id="UP001500622">
    <property type="component" value="Unassembled WGS sequence"/>
</dbReference>
<dbReference type="EMBL" id="BAABGN010000013">
    <property type="protein sequence ID" value="GAA4431150.1"/>
    <property type="molecule type" value="Genomic_DNA"/>
</dbReference>
<dbReference type="InterPro" id="IPR038404">
    <property type="entry name" value="TRAP_DctP_sf"/>
</dbReference>
<reference evidence="4" key="1">
    <citation type="journal article" date="2019" name="Int. J. Syst. Evol. Microbiol.">
        <title>The Global Catalogue of Microorganisms (GCM) 10K type strain sequencing project: providing services to taxonomists for standard genome sequencing and annotation.</title>
        <authorList>
            <consortium name="The Broad Institute Genomics Platform"/>
            <consortium name="The Broad Institute Genome Sequencing Center for Infectious Disease"/>
            <person name="Wu L."/>
            <person name="Ma J."/>
        </authorList>
    </citation>
    <scope>NUCLEOTIDE SEQUENCE [LARGE SCALE GENOMIC DNA]</scope>
    <source>
        <strain evidence="4">JCM 17810</strain>
    </source>
</reference>
<dbReference type="InterPro" id="IPR018389">
    <property type="entry name" value="DctP_fam"/>
</dbReference>
<keyword evidence="4" id="KW-1185">Reference proteome</keyword>
<gene>
    <name evidence="3" type="ORF">GCM10023169_35390</name>
</gene>
<evidence type="ECO:0008006" key="5">
    <source>
        <dbReference type="Google" id="ProtNLM"/>
    </source>
</evidence>
<sequence length="387" mass="42354">MVFSLTHKSRRVACVMAVGMATALVGCSGVVDQGGGGGGEGDEQTWEITQVTVTDKNSVMHPWEEWYLNEVEKRTDGQITFVRTEPNELCGILDAGECLFDGRAQFLTQVPNYQPSAFASMSMPEIVFGSDNLAAVSSAVYDVNKENPDALAYLEEQGLHHVSTLPVGRIVVGTNQPADSIEDLRGEAVRTSGVIVTHDFEAIGASIVNVGAQEAYQAVQSGLATSLAGAMDFPVVFKIGELLPHWSDPGLGNYSEFSMFWDLETWNEFPEDLKTTLTEIEEELNAGIGADLLYDAAFAQCEMLADMENVESFTKWPEESTQEWYDRVGETNDETWIGLATDYGLNNAGGVLEDFRSAVEQYEEEYDYSDAVLDCINGGFEEARSSQ</sequence>
<proteinExistence type="predicted"/>
<dbReference type="Gene3D" id="3.40.190.170">
    <property type="entry name" value="Bacterial extracellular solute-binding protein, family 7"/>
    <property type="match status" value="1"/>
</dbReference>
<organism evidence="3 4">
    <name type="scientific">Georgenia halophila</name>
    <dbReference type="NCBI Taxonomy" id="620889"/>
    <lineage>
        <taxon>Bacteria</taxon>
        <taxon>Bacillati</taxon>
        <taxon>Actinomycetota</taxon>
        <taxon>Actinomycetes</taxon>
        <taxon>Micrococcales</taxon>
        <taxon>Bogoriellaceae</taxon>
        <taxon>Georgenia</taxon>
    </lineage>
</organism>
<evidence type="ECO:0000313" key="3">
    <source>
        <dbReference type="EMBL" id="GAA4431150.1"/>
    </source>
</evidence>
<accession>A0ABP8LL70</accession>
<name>A0ABP8LL70_9MICO</name>
<protein>
    <recommendedName>
        <fullName evidence="5">TRAP-type C4-dicarboxylate transport system, substrate-binding protein</fullName>
    </recommendedName>
</protein>
<evidence type="ECO:0000313" key="4">
    <source>
        <dbReference type="Proteomes" id="UP001500622"/>
    </source>
</evidence>
<dbReference type="Pfam" id="PF03480">
    <property type="entry name" value="DctP"/>
    <property type="match status" value="1"/>
</dbReference>
<comment type="caution">
    <text evidence="3">The sequence shown here is derived from an EMBL/GenBank/DDBJ whole genome shotgun (WGS) entry which is preliminary data.</text>
</comment>
<keyword evidence="1 2" id="KW-0732">Signal</keyword>
<dbReference type="PANTHER" id="PTHR33376">
    <property type="match status" value="1"/>
</dbReference>
<feature type="chain" id="PRO_5045672991" description="TRAP-type C4-dicarboxylate transport system, substrate-binding protein" evidence="2">
    <location>
        <begin position="24"/>
        <end position="387"/>
    </location>
</feature>
<dbReference type="PANTHER" id="PTHR33376:SF15">
    <property type="entry name" value="BLL6794 PROTEIN"/>
    <property type="match status" value="1"/>
</dbReference>
<evidence type="ECO:0000256" key="1">
    <source>
        <dbReference type="ARBA" id="ARBA00022729"/>
    </source>
</evidence>